<reference evidence="2 3" key="1">
    <citation type="journal article" date="2017" name="Int. J. Syst. Evol. Microbiol.">
        <title>Bacillus notoginsengisoli sp. nov., a novel bacterium isolated from the rhizosphere of Panax notoginseng.</title>
        <authorList>
            <person name="Zhang M.Y."/>
            <person name="Cheng J."/>
            <person name="Cai Y."/>
            <person name="Zhang T.Y."/>
            <person name="Wu Y.Y."/>
            <person name="Manikprabhu D."/>
            <person name="Li W.J."/>
            <person name="Zhang Y.X."/>
        </authorList>
    </citation>
    <scope>NUCLEOTIDE SEQUENCE [LARGE SCALE GENOMIC DNA]</scope>
    <source>
        <strain evidence="2 3">JCM 30743</strain>
    </source>
</reference>
<dbReference type="EMBL" id="QWEG01000007">
    <property type="protein sequence ID" value="RHW40397.1"/>
    <property type="molecule type" value="Genomic_DNA"/>
</dbReference>
<keyword evidence="3" id="KW-1185">Reference proteome</keyword>
<keyword evidence="1" id="KW-0472">Membrane</keyword>
<feature type="transmembrane region" description="Helical" evidence="1">
    <location>
        <begin position="75"/>
        <end position="91"/>
    </location>
</feature>
<evidence type="ECO:0000313" key="3">
    <source>
        <dbReference type="Proteomes" id="UP000284416"/>
    </source>
</evidence>
<gene>
    <name evidence="2" type="ORF">D1B31_12685</name>
</gene>
<proteinExistence type="predicted"/>
<evidence type="ECO:0000313" key="2">
    <source>
        <dbReference type="EMBL" id="RHW40397.1"/>
    </source>
</evidence>
<feature type="transmembrane region" description="Helical" evidence="1">
    <location>
        <begin position="124"/>
        <end position="145"/>
    </location>
</feature>
<feature type="transmembrane region" description="Helical" evidence="1">
    <location>
        <begin position="51"/>
        <end position="70"/>
    </location>
</feature>
<keyword evidence="1" id="KW-1133">Transmembrane helix</keyword>
<evidence type="ECO:0008006" key="4">
    <source>
        <dbReference type="Google" id="ProtNLM"/>
    </source>
</evidence>
<keyword evidence="1" id="KW-0812">Transmembrane</keyword>
<organism evidence="2 3">
    <name type="scientific">Neobacillus notoginsengisoli</name>
    <dbReference type="NCBI Taxonomy" id="1578198"/>
    <lineage>
        <taxon>Bacteria</taxon>
        <taxon>Bacillati</taxon>
        <taxon>Bacillota</taxon>
        <taxon>Bacilli</taxon>
        <taxon>Bacillales</taxon>
        <taxon>Bacillaceae</taxon>
        <taxon>Neobacillus</taxon>
    </lineage>
</organism>
<dbReference type="Proteomes" id="UP000284416">
    <property type="component" value="Unassembled WGS sequence"/>
</dbReference>
<feature type="transmembrane region" description="Helical" evidence="1">
    <location>
        <begin position="20"/>
        <end position="39"/>
    </location>
</feature>
<feature type="transmembrane region" description="Helical" evidence="1">
    <location>
        <begin position="151"/>
        <end position="174"/>
    </location>
</feature>
<name>A0A417YTL2_9BACI</name>
<sequence>MSPKVRKGKKQQKGFSTLEIVMMAIVAIVHGIAMTYVALLNQVLTAAGGPILTSVIIGLFTIHGVLAMYIIRKPGAALVTCLISGVVQILAGNPNGLISMVAASSYGVGIEVAFAFFRYKRFDFITLSIAGFTSMPIWFVIAGFWFGYIKWGIGVMIIAFLVRCLSGVVLAGWTSKLIGDSLSKTGILKGFTISSYKQAA</sequence>
<dbReference type="Pfam" id="PF09819">
    <property type="entry name" value="ABC_cobalt"/>
    <property type="match status" value="1"/>
</dbReference>
<dbReference type="InterPro" id="IPR017195">
    <property type="entry name" value="ABC_thiamin-permease_prd"/>
</dbReference>
<feature type="transmembrane region" description="Helical" evidence="1">
    <location>
        <begin position="97"/>
        <end position="117"/>
    </location>
</feature>
<dbReference type="RefSeq" id="WP_118921158.1">
    <property type="nucleotide sequence ID" value="NZ_QWEG01000007.1"/>
</dbReference>
<comment type="caution">
    <text evidence="2">The sequence shown here is derived from an EMBL/GenBank/DDBJ whole genome shotgun (WGS) entry which is preliminary data.</text>
</comment>
<dbReference type="AlphaFoldDB" id="A0A417YTL2"/>
<accession>A0A417YTL2</accession>
<protein>
    <recommendedName>
        <fullName evidence="4">Thiamine permease</fullName>
    </recommendedName>
</protein>
<evidence type="ECO:0000256" key="1">
    <source>
        <dbReference type="SAM" id="Phobius"/>
    </source>
</evidence>
<dbReference type="OrthoDB" id="8017424at2"/>